<accession>A0A5R9FBJ1</accession>
<dbReference type="Proteomes" id="UP000305906">
    <property type="component" value="Unassembled WGS sequence"/>
</dbReference>
<comment type="caution">
    <text evidence="2">The sequence shown here is derived from an EMBL/GenBank/DDBJ whole genome shotgun (WGS) entry which is preliminary data.</text>
</comment>
<evidence type="ECO:0000313" key="2">
    <source>
        <dbReference type="EMBL" id="TLS40471.1"/>
    </source>
</evidence>
<feature type="compositionally biased region" description="Polar residues" evidence="1">
    <location>
        <begin position="539"/>
        <end position="549"/>
    </location>
</feature>
<feature type="region of interest" description="Disordered" evidence="1">
    <location>
        <begin position="505"/>
        <end position="549"/>
    </location>
</feature>
<sequence>MAINQKQLMQAVYDAIFDALTTTPPAIGGGRPILPKATTFMSFQLPGNPIDPAQFANPWSPTNTNGSIATAENFATLVDPVPVLSPGYVASGSSIDGMYGEIVRANVKPPPPDPAGEEAFNKAFNLLYVDGVDYDENGLPVTVKVESPLYRNYKNKMLAYTAALTSYLTNYLQYDLSKPEDARKWAILAPVLQAPVDMAYKDLQAARPGVVENAVATLGQYQQSTLANIFSRARQTYEQTRKGSLGNPGVFWHPCEAFPGNWFTESGAANFASQTIQSNRIRINESSRFSRYGAGGGVNFGLWRVGASGSSERRQYDLSTSTSNITISFRYGRVEVRRRWLDTALASLHGWSTAGRRPGDYSTGQVDKNEGVFPLLTTSFIVARDIKISGNWSTSDLQLASQSTSAGASVGWGPFSLSGSYTNSSSTRRFSSTFDGTTITVPGAQIIAWLSSVVPYSPPTDGPPSDMATEAEAAESRRQIHRRNVYAIPYMRQADNGFETAEAGGDYGLAEDNGRSRFLDLDSEGGDGEGGTVRRSPDAPTSQFISAES</sequence>
<evidence type="ECO:0000313" key="3">
    <source>
        <dbReference type="Proteomes" id="UP000305906"/>
    </source>
</evidence>
<evidence type="ECO:0000256" key="1">
    <source>
        <dbReference type="SAM" id="MobiDB-lite"/>
    </source>
</evidence>
<dbReference type="EMBL" id="VBZC01000077">
    <property type="protein sequence ID" value="TLS40471.1"/>
    <property type="molecule type" value="Genomic_DNA"/>
</dbReference>
<name>A0A5R9FBJ1_9ACTN</name>
<keyword evidence="3" id="KW-1185">Reference proteome</keyword>
<gene>
    <name evidence="2" type="ORF">FE633_41425</name>
</gene>
<proteinExistence type="predicted"/>
<dbReference type="AlphaFoldDB" id="A0A5R9FBJ1"/>
<organism evidence="2 3">
    <name type="scientific">Streptomyces montanus</name>
    <dbReference type="NCBI Taxonomy" id="2580423"/>
    <lineage>
        <taxon>Bacteria</taxon>
        <taxon>Bacillati</taxon>
        <taxon>Actinomycetota</taxon>
        <taxon>Actinomycetes</taxon>
        <taxon>Kitasatosporales</taxon>
        <taxon>Streptomycetaceae</taxon>
        <taxon>Streptomyces</taxon>
    </lineage>
</organism>
<dbReference type="RefSeq" id="WP_138050325.1">
    <property type="nucleotide sequence ID" value="NZ_VBZC01000077.1"/>
</dbReference>
<protein>
    <submittedName>
        <fullName evidence="2">Uncharacterized protein</fullName>
    </submittedName>
</protein>
<reference evidence="2 3" key="1">
    <citation type="submission" date="2019-05" db="EMBL/GenBank/DDBJ databases">
        <title>Streptomyces sp. NEAU-C151, a novel actinomycete isolated from soil.</title>
        <authorList>
            <person name="Han L."/>
            <person name="Jiang H."/>
        </authorList>
    </citation>
    <scope>NUCLEOTIDE SEQUENCE [LARGE SCALE GENOMIC DNA]</scope>
    <source>
        <strain evidence="2 3">NEAU-C151</strain>
    </source>
</reference>